<dbReference type="Proteomes" id="UP000825799">
    <property type="component" value="Chromosome"/>
</dbReference>
<feature type="transmembrane region" description="Helical" evidence="1">
    <location>
        <begin position="97"/>
        <end position="121"/>
    </location>
</feature>
<dbReference type="RefSeq" id="WP_220304775.1">
    <property type="nucleotide sequence ID" value="NZ_CP080590.1"/>
</dbReference>
<keyword evidence="1" id="KW-1133">Transmembrane helix</keyword>
<accession>A0ABX8WBF6</accession>
<evidence type="ECO:0000313" key="3">
    <source>
        <dbReference type="Proteomes" id="UP000825799"/>
    </source>
</evidence>
<keyword evidence="3" id="KW-1185">Reference proteome</keyword>
<keyword evidence="1" id="KW-0812">Transmembrane</keyword>
<feature type="transmembrane region" description="Helical" evidence="1">
    <location>
        <begin position="60"/>
        <end position="85"/>
    </location>
</feature>
<sequence length="237" mass="25093">MVGSDLQTRSNKSIARVTGLFYLAIIVLGIWSEMAVRDLLIVPDNGPQTLANIMASGGLFSLSLVADIGMILSDIAVGVLLYLLFRQVAPRVALAAMILRLTQAIVLAANLLFQVAAMVLLRGEHFAEAFGADNLAWAVQALLELQGQGYDLGLIFFGINCLLTAWLIMRSGIAPRLVGLGIAASGLVYLSGSGFSLLTGDQPSIITMAYLIPLIAELAFAIWLAVGARGRTAPQHG</sequence>
<organism evidence="2 3">
    <name type="scientific">Devosia salina</name>
    <dbReference type="NCBI Taxonomy" id="2860336"/>
    <lineage>
        <taxon>Bacteria</taxon>
        <taxon>Pseudomonadati</taxon>
        <taxon>Pseudomonadota</taxon>
        <taxon>Alphaproteobacteria</taxon>
        <taxon>Hyphomicrobiales</taxon>
        <taxon>Devosiaceae</taxon>
        <taxon>Devosia</taxon>
    </lineage>
</organism>
<keyword evidence="1" id="KW-0472">Membrane</keyword>
<feature type="transmembrane region" description="Helical" evidence="1">
    <location>
        <begin position="20"/>
        <end position="40"/>
    </location>
</feature>
<evidence type="ECO:0000313" key="2">
    <source>
        <dbReference type="EMBL" id="QYO76285.1"/>
    </source>
</evidence>
<proteinExistence type="predicted"/>
<evidence type="ECO:0000256" key="1">
    <source>
        <dbReference type="SAM" id="Phobius"/>
    </source>
</evidence>
<dbReference type="EMBL" id="CP080590">
    <property type="protein sequence ID" value="QYO76285.1"/>
    <property type="molecule type" value="Genomic_DNA"/>
</dbReference>
<name>A0ABX8WBF6_9HYPH</name>
<feature type="transmembrane region" description="Helical" evidence="1">
    <location>
        <begin position="176"/>
        <end position="198"/>
    </location>
</feature>
<reference evidence="2 3" key="1">
    <citation type="submission" date="2021-08" db="EMBL/GenBank/DDBJ databases">
        <title>Devosia salina sp. nov., isolated from the South China Sea sediment.</title>
        <authorList>
            <person name="Zhou Z."/>
        </authorList>
    </citation>
    <scope>NUCLEOTIDE SEQUENCE [LARGE SCALE GENOMIC DNA]</scope>
    <source>
        <strain evidence="2 3">SCS-3</strain>
    </source>
</reference>
<dbReference type="Pfam" id="PF14329">
    <property type="entry name" value="DUF4386"/>
    <property type="match status" value="1"/>
</dbReference>
<gene>
    <name evidence="2" type="ORF">K1X15_16985</name>
</gene>
<protein>
    <submittedName>
        <fullName evidence="2">DUF4386 domain-containing protein</fullName>
    </submittedName>
</protein>
<dbReference type="InterPro" id="IPR025495">
    <property type="entry name" value="DUF4386"/>
</dbReference>
<feature type="transmembrane region" description="Helical" evidence="1">
    <location>
        <begin position="152"/>
        <end position="169"/>
    </location>
</feature>
<feature type="transmembrane region" description="Helical" evidence="1">
    <location>
        <begin position="204"/>
        <end position="226"/>
    </location>
</feature>